<feature type="domain" description="DUF559" evidence="1">
    <location>
        <begin position="24"/>
        <end position="122"/>
    </location>
</feature>
<dbReference type="PANTHER" id="PTHR38590:SF1">
    <property type="entry name" value="BLL0828 PROTEIN"/>
    <property type="match status" value="1"/>
</dbReference>
<keyword evidence="2" id="KW-0378">Hydrolase</keyword>
<dbReference type="RefSeq" id="WP_045053937.1">
    <property type="nucleotide sequence ID" value="NZ_CAWMDP010000032.1"/>
</dbReference>
<dbReference type="InterPro" id="IPR007569">
    <property type="entry name" value="DUF559"/>
</dbReference>
<evidence type="ECO:0000313" key="3">
    <source>
        <dbReference type="Proteomes" id="UP000032452"/>
    </source>
</evidence>
<keyword evidence="3" id="KW-1185">Reference proteome</keyword>
<evidence type="ECO:0000313" key="2">
    <source>
        <dbReference type="EMBL" id="KJH72516.1"/>
    </source>
</evidence>
<dbReference type="Proteomes" id="UP000032452">
    <property type="component" value="Unassembled WGS sequence"/>
</dbReference>
<comment type="caution">
    <text evidence="2">The sequence shown here is derived from an EMBL/GenBank/DDBJ whole genome shotgun (WGS) entry which is preliminary data.</text>
</comment>
<gene>
    <name evidence="2" type="ORF">UH38_07105</name>
</gene>
<accession>A0A0D8ZZ67</accession>
<name>A0A0D8ZZ67_9CYAN</name>
<dbReference type="SUPFAM" id="SSF52980">
    <property type="entry name" value="Restriction endonuclease-like"/>
    <property type="match status" value="1"/>
</dbReference>
<dbReference type="PANTHER" id="PTHR38590">
    <property type="entry name" value="BLL0828 PROTEIN"/>
    <property type="match status" value="1"/>
</dbReference>
<dbReference type="Pfam" id="PF04480">
    <property type="entry name" value="DUF559"/>
    <property type="match status" value="1"/>
</dbReference>
<dbReference type="GO" id="GO:0004519">
    <property type="term" value="F:endonuclease activity"/>
    <property type="evidence" value="ECO:0007669"/>
    <property type="project" value="UniProtKB-KW"/>
</dbReference>
<dbReference type="OrthoDB" id="9798754at2"/>
<reference evidence="2 3" key="1">
    <citation type="submission" date="2015-02" db="EMBL/GenBank/DDBJ databases">
        <title>Draft genome of a novel marine cyanobacterium (Chroococcales) isolated from South Atlantic Ocean.</title>
        <authorList>
            <person name="Rigonato J."/>
            <person name="Alvarenga D.O."/>
            <person name="Branco L.H."/>
            <person name="Varani A.M."/>
            <person name="Brandini F.P."/>
            <person name="Fiore M.F."/>
        </authorList>
    </citation>
    <scope>NUCLEOTIDE SEQUENCE [LARGE SCALE GENOMIC DNA]</scope>
    <source>
        <strain evidence="2 3">CENA595</strain>
    </source>
</reference>
<sequence length="138" mass="16232">MSTSHPRKFVTSKYCLPYNPISVERAKSFRKNPTAAEKKMWLYLRTFKPRVLRQRPIDRFIVDFYCASLKLAIEVDGAYHFTEEAQAYDLERTRILEGYGLRVVRFTNDEVLHDFDSVCLQLEGMIPLNPPFKGDFEM</sequence>
<keyword evidence="2" id="KW-0255">Endonuclease</keyword>
<dbReference type="AlphaFoldDB" id="A0A0D8ZZ67"/>
<dbReference type="STRING" id="1618023.UH38_07105"/>
<keyword evidence="2" id="KW-0540">Nuclease</keyword>
<dbReference type="Gene3D" id="3.40.960.10">
    <property type="entry name" value="VSR Endonuclease"/>
    <property type="match status" value="1"/>
</dbReference>
<dbReference type="InterPro" id="IPR011335">
    <property type="entry name" value="Restrct_endonuc-II-like"/>
</dbReference>
<dbReference type="CDD" id="cd01038">
    <property type="entry name" value="Endonuclease_DUF559"/>
    <property type="match status" value="1"/>
</dbReference>
<dbReference type="InterPro" id="IPR047216">
    <property type="entry name" value="Endonuclease_DUF559_bact"/>
</dbReference>
<proteinExistence type="predicted"/>
<dbReference type="EMBL" id="JYON01000005">
    <property type="protein sequence ID" value="KJH72516.1"/>
    <property type="molecule type" value="Genomic_DNA"/>
</dbReference>
<protein>
    <submittedName>
        <fullName evidence="2">Endonuclease</fullName>
    </submittedName>
</protein>
<organism evidence="2 3">
    <name type="scientific">Aliterella atlantica CENA595</name>
    <dbReference type="NCBI Taxonomy" id="1618023"/>
    <lineage>
        <taxon>Bacteria</taxon>
        <taxon>Bacillati</taxon>
        <taxon>Cyanobacteriota</taxon>
        <taxon>Cyanophyceae</taxon>
        <taxon>Chroococcidiopsidales</taxon>
        <taxon>Aliterellaceae</taxon>
        <taxon>Aliterella</taxon>
    </lineage>
</organism>
<evidence type="ECO:0000259" key="1">
    <source>
        <dbReference type="Pfam" id="PF04480"/>
    </source>
</evidence>